<evidence type="ECO:0000313" key="2">
    <source>
        <dbReference type="Proteomes" id="UP001221757"/>
    </source>
</evidence>
<protein>
    <submittedName>
        <fullName evidence="1">Uncharacterized protein</fullName>
    </submittedName>
</protein>
<gene>
    <name evidence="1" type="ORF">B0H17DRAFT_1061330</name>
</gene>
<comment type="caution">
    <text evidence="1">The sequence shown here is derived from an EMBL/GenBank/DDBJ whole genome shotgun (WGS) entry which is preliminary data.</text>
</comment>
<sequence>MSRRSILPLELERHIFELAALSRPVSIPTLLRVAWRIKHWLERMLYMTLVVGVKDPLDGVPSCSVEIFKRIARTKPVFLHDFVRNLMVERIPPEDMRFILSMCRAVENLHILPNASLGPAEHPVISTMPLRHLYCHLRTLDQLIPFESFRHLLFRNITHLELFGGFHEEDREDEGLVHWTGLAALPHLTHLALNSYLFHTCTKILTAYKSLFALLILHPPPTHYSMELASLIDDPRFVMMSLPDFTDDWQRGILVGEDYWARADAFITKRMSGEIDRRDFFLEDGTRS</sequence>
<accession>A0AAD7DJD2</accession>
<dbReference type="Proteomes" id="UP001221757">
    <property type="component" value="Unassembled WGS sequence"/>
</dbReference>
<proteinExistence type="predicted"/>
<dbReference type="EMBL" id="JARKIE010000051">
    <property type="protein sequence ID" value="KAJ7692597.1"/>
    <property type="molecule type" value="Genomic_DNA"/>
</dbReference>
<name>A0AAD7DJD2_MYCRO</name>
<keyword evidence="2" id="KW-1185">Reference proteome</keyword>
<reference evidence="1" key="1">
    <citation type="submission" date="2023-03" db="EMBL/GenBank/DDBJ databases">
        <title>Massive genome expansion in bonnet fungi (Mycena s.s.) driven by repeated elements and novel gene families across ecological guilds.</title>
        <authorList>
            <consortium name="Lawrence Berkeley National Laboratory"/>
            <person name="Harder C.B."/>
            <person name="Miyauchi S."/>
            <person name="Viragh M."/>
            <person name="Kuo A."/>
            <person name="Thoen E."/>
            <person name="Andreopoulos B."/>
            <person name="Lu D."/>
            <person name="Skrede I."/>
            <person name="Drula E."/>
            <person name="Henrissat B."/>
            <person name="Morin E."/>
            <person name="Kohler A."/>
            <person name="Barry K."/>
            <person name="LaButti K."/>
            <person name="Morin E."/>
            <person name="Salamov A."/>
            <person name="Lipzen A."/>
            <person name="Mereny Z."/>
            <person name="Hegedus B."/>
            <person name="Baldrian P."/>
            <person name="Stursova M."/>
            <person name="Weitz H."/>
            <person name="Taylor A."/>
            <person name="Grigoriev I.V."/>
            <person name="Nagy L.G."/>
            <person name="Martin F."/>
            <person name="Kauserud H."/>
        </authorList>
    </citation>
    <scope>NUCLEOTIDE SEQUENCE</scope>
    <source>
        <strain evidence="1">CBHHK067</strain>
    </source>
</reference>
<organism evidence="1 2">
    <name type="scientific">Mycena rosella</name>
    <name type="common">Pink bonnet</name>
    <name type="synonym">Agaricus rosellus</name>
    <dbReference type="NCBI Taxonomy" id="1033263"/>
    <lineage>
        <taxon>Eukaryota</taxon>
        <taxon>Fungi</taxon>
        <taxon>Dikarya</taxon>
        <taxon>Basidiomycota</taxon>
        <taxon>Agaricomycotina</taxon>
        <taxon>Agaricomycetes</taxon>
        <taxon>Agaricomycetidae</taxon>
        <taxon>Agaricales</taxon>
        <taxon>Marasmiineae</taxon>
        <taxon>Mycenaceae</taxon>
        <taxon>Mycena</taxon>
    </lineage>
</organism>
<evidence type="ECO:0000313" key="1">
    <source>
        <dbReference type="EMBL" id="KAJ7692597.1"/>
    </source>
</evidence>
<dbReference type="AlphaFoldDB" id="A0AAD7DJD2"/>